<dbReference type="GO" id="GO:0004553">
    <property type="term" value="F:hydrolase activity, hydrolyzing O-glycosyl compounds"/>
    <property type="evidence" value="ECO:0007669"/>
    <property type="project" value="InterPro"/>
</dbReference>
<feature type="domain" description="Glycosyl hydrolases family 2 sugar binding" evidence="4">
    <location>
        <begin position="915"/>
        <end position="1004"/>
    </location>
</feature>
<reference evidence="6" key="1">
    <citation type="submission" date="2019-06" db="EMBL/GenBank/DDBJ databases">
        <title>Alistipes onderdonkii subsp. vulgaris subsp. nov., Alistipes dispar sp. nov. and Alistipes communis sp. nov., isolated from human faeces, and creation of Alistipes onderdonkii subsp. onderdonkii subsp. nov.</title>
        <authorList>
            <person name="Sakamoto M."/>
            <person name="Ikeyama N."/>
            <person name="Ogata Y."/>
            <person name="Suda W."/>
            <person name="Iino T."/>
            <person name="Hattori M."/>
            <person name="Ohkuma M."/>
        </authorList>
    </citation>
    <scope>NUCLEOTIDE SEQUENCE [LARGE SCALE GENOMIC DNA]</scope>
    <source>
        <strain evidence="6">5CPEGH6</strain>
    </source>
</reference>
<keyword evidence="6" id="KW-1185">Reference proteome</keyword>
<evidence type="ECO:0000313" key="5">
    <source>
        <dbReference type="EMBL" id="BBL06352.1"/>
    </source>
</evidence>
<keyword evidence="3" id="KW-0378">Hydrolase</keyword>
<dbReference type="GO" id="GO:0005975">
    <property type="term" value="P:carbohydrate metabolic process"/>
    <property type="evidence" value="ECO:0007669"/>
    <property type="project" value="InterPro"/>
</dbReference>
<dbReference type="EMBL" id="AP019736">
    <property type="protein sequence ID" value="BBL06352.1"/>
    <property type="molecule type" value="Genomic_DNA"/>
</dbReference>
<dbReference type="PANTHER" id="PTHR43817:SF1">
    <property type="entry name" value="HYDROLASE, FAMILY 43, PUTATIVE (AFU_ORTHOLOGUE AFUA_3G01660)-RELATED"/>
    <property type="match status" value="1"/>
</dbReference>
<evidence type="ECO:0000259" key="4">
    <source>
        <dbReference type="Pfam" id="PF02837"/>
    </source>
</evidence>
<protein>
    <recommendedName>
        <fullName evidence="4">Glycosyl hydrolases family 2 sugar binding domain-containing protein</fullName>
    </recommendedName>
</protein>
<comment type="similarity">
    <text evidence="1">Belongs to the glycosyl hydrolase 2 family.</text>
</comment>
<dbReference type="KEGG" id="ada:A5CPEGH6_09900"/>
<dbReference type="AlphaFoldDB" id="A0A4Y1X001"/>
<evidence type="ECO:0000256" key="2">
    <source>
        <dbReference type="ARBA" id="ARBA00022729"/>
    </source>
</evidence>
<gene>
    <name evidence="5" type="ORF">A5CPEGH6_09900</name>
</gene>
<dbReference type="PANTHER" id="PTHR43817">
    <property type="entry name" value="GLYCOSYL HYDROLASE"/>
    <property type="match status" value="1"/>
</dbReference>
<dbReference type="OrthoDB" id="9761519at2"/>
<dbReference type="RefSeq" id="WP_141428180.1">
    <property type="nucleotide sequence ID" value="NZ_AP019736.1"/>
</dbReference>
<evidence type="ECO:0000256" key="1">
    <source>
        <dbReference type="ARBA" id="ARBA00007401"/>
    </source>
</evidence>
<accession>A0A4Y1X001</accession>
<evidence type="ECO:0000256" key="3">
    <source>
        <dbReference type="ARBA" id="ARBA00022801"/>
    </source>
</evidence>
<proteinExistence type="inferred from homology"/>
<dbReference type="SUPFAM" id="SSF49785">
    <property type="entry name" value="Galactose-binding domain-like"/>
    <property type="match status" value="1"/>
</dbReference>
<dbReference type="Gene3D" id="2.60.120.260">
    <property type="entry name" value="Galactose-binding domain-like"/>
    <property type="match status" value="1"/>
</dbReference>
<keyword evidence="2" id="KW-0732">Signal</keyword>
<dbReference type="Pfam" id="PF17132">
    <property type="entry name" value="Glyco_hydro_106"/>
    <property type="match status" value="2"/>
</dbReference>
<dbReference type="InterPro" id="IPR008979">
    <property type="entry name" value="Galactose-bd-like_sf"/>
</dbReference>
<name>A0A4Y1X001_9BACT</name>
<dbReference type="GeneID" id="98672970"/>
<organism evidence="5 6">
    <name type="scientific">Alistipes dispar</name>
    <dbReference type="NCBI Taxonomy" id="2585119"/>
    <lineage>
        <taxon>Bacteria</taxon>
        <taxon>Pseudomonadati</taxon>
        <taxon>Bacteroidota</taxon>
        <taxon>Bacteroidia</taxon>
        <taxon>Bacteroidales</taxon>
        <taxon>Rikenellaceae</taxon>
        <taxon>Alistipes</taxon>
    </lineage>
</organism>
<dbReference type="NCBIfam" id="NF045579">
    <property type="entry name" value="rhamnoside_JR"/>
    <property type="match status" value="1"/>
</dbReference>
<dbReference type="Proteomes" id="UP000319374">
    <property type="component" value="Chromosome"/>
</dbReference>
<dbReference type="Pfam" id="PF02837">
    <property type="entry name" value="Glyco_hydro_2_N"/>
    <property type="match status" value="1"/>
</dbReference>
<evidence type="ECO:0000313" key="6">
    <source>
        <dbReference type="Proteomes" id="UP000319374"/>
    </source>
</evidence>
<dbReference type="InterPro" id="IPR006104">
    <property type="entry name" value="Glyco_hydro_2_N"/>
</dbReference>
<sequence length="1053" mass="118937">MENDIRALVLTLLLSVAAAPRAGAQADFRLEPVMDTPTAELARKFRTPPGEAGMSCYWWWLNGHTTEEAITRDLEEMKAKGYGSASLIDAGGFNPVTARPGPGEVFLSEGWKRLYRHAVREADRLGITLSVNATSGWNPGGPFVTPERALKRLTYSETDVRGGGRVEVELPQPPTWYVCRDICVQAVRKAPEGAPMKDAAIPHWSAKAFYSGLGFQEIFPLGLLSADFDHDAGAEPLRGEEILDITSCFDGRKLVWDAPEGEWTVIRYAWTCTGARTSTTSDGWEGLSLDHLDPEAFALYRDSVLLPLIRTAKEAGNSVRFLLTDSWEMGLVNWTERFPEEFRRFRGYDLWRYLPVMTGRVVESPEVSNRFLQDVRRTVSDCILNYHYKPFRELANAHGMMTDPEAGGPCYTPVDALEVLGACDIPHGEFWARATSHVASEGARLSVRQSACVAHTNGRRFVEAEGPTSIGPHWERSPKELKGLLDRVFCSGVNRLVWHTFTSSPAEWGRPGVEYFAGTHLNRNVTWWEQAGDFVGYIDRCSYLLQQGLFVADVLIYNGDDVPNMVFLKEEEAGFPFGYDWDKCSKSVVLERLSVAGDGRIVLPDGMSYRVLVLPPLETIDLDVMRRIERMVLDGMTLVGDPPKRTTGLAHYPDGDRELKEITDRMWRCDMGGWMDGVNRTENRYGRGRVIRGQELGNVLTALGAPPDFAYTGADPRTRLDFIHRTTDDQEIYFVANRFARQGIDDYFYRYVPRPYDRFEQVECRFRVTGRAPQFWNPLTGEIEPVRYYCERDGYTCIPMHFAPEGSCFVVFPKDVPPVRHIVRADRRTEPLFPSQSVVPRYPAIGFADDGGTLCADLYEPGEYTLYWSDGGVSHVAAERLPAETELTGPWTVRFDPAWGPACPVRFDSLRSWTEFDDPQIRYYSGTATYEKEFTMDREQLRGRKVLLDLGNVQEVAVIRLNGHEFPVSWSDPCEADITRWVRPGTNRLSVDVVNLWPNRLIGDGKLPPGERRTRSNVSKYDAADAEKYLRVSGLLGPVRIRCFERVRIDGSK</sequence>